<evidence type="ECO:0000313" key="2">
    <source>
        <dbReference type="Proteomes" id="UP000714275"/>
    </source>
</evidence>
<evidence type="ECO:0000313" key="1">
    <source>
        <dbReference type="EMBL" id="KAG1779918.1"/>
    </source>
</evidence>
<keyword evidence="2" id="KW-1185">Reference proteome</keyword>
<protein>
    <submittedName>
        <fullName evidence="1">Uncharacterized protein</fullName>
    </submittedName>
</protein>
<dbReference type="OrthoDB" id="3241084at2759"/>
<organism evidence="1 2">
    <name type="scientific">Suillus placidus</name>
    <dbReference type="NCBI Taxonomy" id="48579"/>
    <lineage>
        <taxon>Eukaryota</taxon>
        <taxon>Fungi</taxon>
        <taxon>Dikarya</taxon>
        <taxon>Basidiomycota</taxon>
        <taxon>Agaricomycotina</taxon>
        <taxon>Agaricomycetes</taxon>
        <taxon>Agaricomycetidae</taxon>
        <taxon>Boletales</taxon>
        <taxon>Suillineae</taxon>
        <taxon>Suillaceae</taxon>
        <taxon>Suillus</taxon>
    </lineage>
</organism>
<comment type="caution">
    <text evidence="1">The sequence shown here is derived from an EMBL/GenBank/DDBJ whole genome shotgun (WGS) entry which is preliminary data.</text>
</comment>
<dbReference type="Proteomes" id="UP000714275">
    <property type="component" value="Unassembled WGS sequence"/>
</dbReference>
<proteinExistence type="predicted"/>
<accession>A0A9P7A024</accession>
<reference evidence="1" key="1">
    <citation type="journal article" date="2020" name="New Phytol.">
        <title>Comparative genomics reveals dynamic genome evolution in host specialist ectomycorrhizal fungi.</title>
        <authorList>
            <person name="Lofgren L.A."/>
            <person name="Nguyen N.H."/>
            <person name="Vilgalys R."/>
            <person name="Ruytinx J."/>
            <person name="Liao H.L."/>
            <person name="Branco S."/>
            <person name="Kuo A."/>
            <person name="LaButti K."/>
            <person name="Lipzen A."/>
            <person name="Andreopoulos W."/>
            <person name="Pangilinan J."/>
            <person name="Riley R."/>
            <person name="Hundley H."/>
            <person name="Na H."/>
            <person name="Barry K."/>
            <person name="Grigoriev I.V."/>
            <person name="Stajich J.E."/>
            <person name="Kennedy P.G."/>
        </authorList>
    </citation>
    <scope>NUCLEOTIDE SEQUENCE</scope>
    <source>
        <strain evidence="1">DOB743</strain>
    </source>
</reference>
<dbReference type="EMBL" id="JABBWD010000010">
    <property type="protein sequence ID" value="KAG1779918.1"/>
    <property type="molecule type" value="Genomic_DNA"/>
</dbReference>
<name>A0A9P7A024_9AGAM</name>
<sequence length="150" mass="16797">MEVLQMVKFSLKKERLNFTKGWAAPQWAMETVMVSDNGSNELLAPVSSRPTDDSHAYEAVLRAIAEHECDDIDDEAIWIFFSPLLDVVELELTAAAGLCRTGIFRPWLQSPIISSHLDVLETLEELEEEDSEAVQEAAQALHDVLRVSVD</sequence>
<gene>
    <name evidence="1" type="ORF">EV702DRAFT_1194673</name>
</gene>
<dbReference type="AlphaFoldDB" id="A0A9P7A024"/>